<organism evidence="1 2">
    <name type="scientific">Brassica rapa subsp. trilocularis</name>
    <dbReference type="NCBI Taxonomy" id="1813537"/>
    <lineage>
        <taxon>Eukaryota</taxon>
        <taxon>Viridiplantae</taxon>
        <taxon>Streptophyta</taxon>
        <taxon>Embryophyta</taxon>
        <taxon>Tracheophyta</taxon>
        <taxon>Spermatophyta</taxon>
        <taxon>Magnoliopsida</taxon>
        <taxon>eudicotyledons</taxon>
        <taxon>Gunneridae</taxon>
        <taxon>Pentapetalae</taxon>
        <taxon>rosids</taxon>
        <taxon>malvids</taxon>
        <taxon>Brassicales</taxon>
        <taxon>Brassicaceae</taxon>
        <taxon>Brassiceae</taxon>
        <taxon>Brassica</taxon>
    </lineage>
</organism>
<gene>
    <name evidence="1" type="primary">A04p008480.1_BraROA</name>
    <name evidence="1" type="ORF">IGI04_015206</name>
</gene>
<accession>A0ABQ7MPD7</accession>
<dbReference type="EMBL" id="JADBGQ010000004">
    <property type="protein sequence ID" value="KAG5400599.1"/>
    <property type="molecule type" value="Genomic_DNA"/>
</dbReference>
<evidence type="ECO:0000313" key="2">
    <source>
        <dbReference type="Proteomes" id="UP000823674"/>
    </source>
</evidence>
<proteinExistence type="predicted"/>
<sequence>MLNHPASYLHCHPSTETYPFDRWRHANDFGNVAQSCKLGITAMHVKLRATSRTSRAGSR</sequence>
<reference evidence="1 2" key="1">
    <citation type="submission" date="2021-03" db="EMBL/GenBank/DDBJ databases">
        <authorList>
            <person name="King G.J."/>
            <person name="Bancroft I."/>
            <person name="Baten A."/>
            <person name="Bloomfield J."/>
            <person name="Borpatragohain P."/>
            <person name="He Z."/>
            <person name="Irish N."/>
            <person name="Irwin J."/>
            <person name="Liu K."/>
            <person name="Mauleon R.P."/>
            <person name="Moore J."/>
            <person name="Morris R."/>
            <person name="Ostergaard L."/>
            <person name="Wang B."/>
            <person name="Wells R."/>
        </authorList>
    </citation>
    <scope>NUCLEOTIDE SEQUENCE [LARGE SCALE GENOMIC DNA]</scope>
    <source>
        <strain evidence="1">R-o-18</strain>
        <tissue evidence="1">Leaf</tissue>
    </source>
</reference>
<name>A0ABQ7MPD7_BRACM</name>
<dbReference type="Proteomes" id="UP000823674">
    <property type="component" value="Chromosome A04"/>
</dbReference>
<protein>
    <submittedName>
        <fullName evidence="1">Uncharacterized protein</fullName>
    </submittedName>
</protein>
<evidence type="ECO:0000313" key="1">
    <source>
        <dbReference type="EMBL" id="KAG5400599.1"/>
    </source>
</evidence>
<comment type="caution">
    <text evidence="1">The sequence shown here is derived from an EMBL/GenBank/DDBJ whole genome shotgun (WGS) entry which is preliminary data.</text>
</comment>
<keyword evidence="2" id="KW-1185">Reference proteome</keyword>